<keyword evidence="1" id="KW-0732">Signal</keyword>
<evidence type="ECO:0000313" key="3">
    <source>
        <dbReference type="Proteomes" id="UP000015380"/>
    </source>
</evidence>
<dbReference type="EMBL" id="CP005996">
    <property type="protein sequence ID" value="AGS39459.1"/>
    <property type="molecule type" value="Genomic_DNA"/>
</dbReference>
<dbReference type="RefSeq" id="WP_020932369.1">
    <property type="nucleotide sequence ID" value="NC_021917.1"/>
</dbReference>
<dbReference type="AlphaFoldDB" id="S5T7B6"/>
<feature type="signal peptide" evidence="1">
    <location>
        <begin position="1"/>
        <end position="18"/>
    </location>
</feature>
<feature type="chain" id="PRO_5004532338" description="Lipoprotein" evidence="1">
    <location>
        <begin position="19"/>
        <end position="197"/>
    </location>
</feature>
<name>S5T7B6_9GAMM</name>
<dbReference type="PATRIC" id="fig|1198232.3.peg.1129"/>
<organism evidence="2 3">
    <name type="scientific">Cycloclasticus zancles 78-ME</name>
    <dbReference type="NCBI Taxonomy" id="1198232"/>
    <lineage>
        <taxon>Bacteria</taxon>
        <taxon>Pseudomonadati</taxon>
        <taxon>Pseudomonadota</taxon>
        <taxon>Gammaproteobacteria</taxon>
        <taxon>Thiotrichales</taxon>
        <taxon>Piscirickettsiaceae</taxon>
        <taxon>Cycloclasticus</taxon>
    </lineage>
</organism>
<reference evidence="2 3" key="1">
    <citation type="submission" date="2013-05" db="EMBL/GenBank/DDBJ databases">
        <title>Between feast and famine: a lifestyle of most important marine PAH-degrading bacterium Cycloclasticus sp. 7ME.</title>
        <authorList>
            <person name="Yakimov M.M."/>
            <person name="Messina E."/>
            <person name="Genovese M."/>
            <person name="Denaro R."/>
            <person name="Crisafi F."/>
            <person name="Russo D."/>
            <person name="Cappello S."/>
            <person name="Santisi S."/>
            <person name="Smedile F."/>
            <person name="Golyshina O.V."/>
            <person name="Tran H."/>
            <person name="Pieper D.H."/>
            <person name="Golyshin P.N."/>
            <person name="Giuliano L."/>
        </authorList>
    </citation>
    <scope>NUCLEOTIDE SEQUENCE [LARGE SCALE GENOMIC DNA]</scope>
    <source>
        <strain evidence="2 3">78-ME</strain>
    </source>
</reference>
<reference evidence="3" key="2">
    <citation type="journal article" date="2016" name="Environ. Microbiol. Rep.">
        <title>Analysis of defence systems and a conjugative IncP-1 plasmid in the marine polyaromatic hydrocarbons-degrading bacterium Cycloclasticus sp. 78-ME.</title>
        <authorList>
            <person name="Yakimov M.M."/>
            <person name="Crisafi F."/>
            <person name="Messina E."/>
            <person name="Smedile F."/>
            <person name="Lopatina A."/>
            <person name="Denaro R."/>
            <person name="Pieper D.H."/>
            <person name="Golyshin P.N."/>
            <person name="Giuliano L."/>
        </authorList>
    </citation>
    <scope>NUCLEOTIDE SEQUENCE [LARGE SCALE GENOMIC DNA]</scope>
    <source>
        <strain evidence="3">78-ME</strain>
    </source>
</reference>
<dbReference type="KEGG" id="cza:CYCME_1128"/>
<gene>
    <name evidence="2" type="ORF">CYCME_1128</name>
</gene>
<dbReference type="HOGENOM" id="CLU_1382126_0_0_6"/>
<keyword evidence="3" id="KW-1185">Reference proteome</keyword>
<sequence length="197" mass="22779">MRISLLLLIFCISSKAYSDYGVPFIFQNCHPELDYASFEFDYVNNPENIFKEGSRELRDEVKASLLRKGVIFPEIIESSECSLKGANIRVWTEGKNFLSVSINGKVYIDNIDLNHRGFSFEKFTIDGDQYPSGSESGFMKLCYYEKTKDSFMKQMFSITSKYPSENILNFKSLRENTEKKDRNNSSAPKTCSLFDRF</sequence>
<dbReference type="Proteomes" id="UP000015380">
    <property type="component" value="Chromosome"/>
</dbReference>
<protein>
    <recommendedName>
        <fullName evidence="4">Lipoprotein</fullName>
    </recommendedName>
</protein>
<evidence type="ECO:0000256" key="1">
    <source>
        <dbReference type="SAM" id="SignalP"/>
    </source>
</evidence>
<evidence type="ECO:0008006" key="4">
    <source>
        <dbReference type="Google" id="ProtNLM"/>
    </source>
</evidence>
<proteinExistence type="predicted"/>
<evidence type="ECO:0000313" key="2">
    <source>
        <dbReference type="EMBL" id="AGS39459.1"/>
    </source>
</evidence>
<accession>S5T7B6</accession>